<evidence type="ECO:0000313" key="2">
    <source>
        <dbReference type="EMBL" id="BFO74030.1"/>
    </source>
</evidence>
<dbReference type="Pfam" id="PF18824">
    <property type="entry name" value="LPD11"/>
    <property type="match status" value="1"/>
</dbReference>
<gene>
    <name evidence="2" type="ORF">GTC17254_16270</name>
</gene>
<evidence type="ECO:0000259" key="1">
    <source>
        <dbReference type="Pfam" id="PF18824"/>
    </source>
</evidence>
<accession>A0AB33J1D5</accession>
<sequence>MNTLELQRVGENNLGYMAYKDENGRYYLDIDMVEGKNPETLYHCCPSDDMDGEPDFPLWAKFEILNPLSDKELRMQHFHFEYSMLSRLKDECEAFVGKTGNEEDDKWDCRYHNVRNIWGTTINDQVSEMKRLWSKIPEDIKPQWCTWEEILELSRKANEIN</sequence>
<protein>
    <recommendedName>
        <fullName evidence="1">Large polyvalent protein-associated domain-containing protein</fullName>
    </recommendedName>
</protein>
<reference evidence="2" key="1">
    <citation type="submission" date="2024-07" db="EMBL/GenBank/DDBJ databases">
        <title>Complete genome sequence of Prevotella sp. YM-2024 GTC17254.</title>
        <authorList>
            <person name="Hayashi M."/>
            <person name="Muto Y."/>
            <person name="Tanaka K."/>
            <person name="Niwa H."/>
        </authorList>
    </citation>
    <scope>NUCLEOTIDE SEQUENCE</scope>
    <source>
        <strain evidence="2">GTC17254</strain>
    </source>
</reference>
<dbReference type="InterPro" id="IPR040789">
    <property type="entry name" value="LPD11"/>
</dbReference>
<organism evidence="2">
    <name type="scientific">Prevotella sp. GTC17254</name>
    <dbReference type="NCBI Taxonomy" id="3236794"/>
    <lineage>
        <taxon>Bacteria</taxon>
        <taxon>Pseudomonadati</taxon>
        <taxon>Bacteroidota</taxon>
        <taxon>Bacteroidia</taxon>
        <taxon>Bacteroidales</taxon>
        <taxon>Prevotellaceae</taxon>
        <taxon>Prevotella</taxon>
    </lineage>
</organism>
<name>A0AB33J1D5_9BACT</name>
<dbReference type="AlphaFoldDB" id="A0AB33J1D5"/>
<proteinExistence type="predicted"/>
<dbReference type="EMBL" id="AP035786">
    <property type="protein sequence ID" value="BFO74030.1"/>
    <property type="molecule type" value="Genomic_DNA"/>
</dbReference>
<feature type="domain" description="Large polyvalent protein-associated" evidence="1">
    <location>
        <begin position="79"/>
        <end position="156"/>
    </location>
</feature>